<reference evidence="2 3" key="1">
    <citation type="submission" date="2015-06" db="EMBL/GenBank/DDBJ databases">
        <authorList>
            <person name="Wibberg Daniel"/>
        </authorList>
    </citation>
    <scope>NUCLEOTIDE SEQUENCE [LARGE SCALE GENOMIC DNA]</scope>
    <source>
        <strain evidence="2 3">T3/55T</strain>
    </source>
</reference>
<dbReference type="Proteomes" id="UP000236497">
    <property type="component" value="Unassembled WGS sequence"/>
</dbReference>
<keyword evidence="3" id="KW-1185">Reference proteome</keyword>
<feature type="transmembrane region" description="Helical" evidence="1">
    <location>
        <begin position="122"/>
        <end position="145"/>
    </location>
</feature>
<evidence type="ECO:0000256" key="1">
    <source>
        <dbReference type="SAM" id="Phobius"/>
    </source>
</evidence>
<dbReference type="AlphaFoldDB" id="A0A0H5SJ44"/>
<dbReference type="EMBL" id="CVTD020000026">
    <property type="protein sequence ID" value="CRZ35512.1"/>
    <property type="molecule type" value="Genomic_DNA"/>
</dbReference>
<keyword evidence="1" id="KW-0472">Membrane</keyword>
<proteinExistence type="predicted"/>
<name>A0A0H5SJ44_HERHM</name>
<evidence type="ECO:0000313" key="2">
    <source>
        <dbReference type="EMBL" id="CRZ35512.1"/>
    </source>
</evidence>
<protein>
    <submittedName>
        <fullName evidence="2">Putative membrane protein</fullName>
    </submittedName>
</protein>
<accession>A0A0H5SJ44</accession>
<gene>
    <name evidence="2" type="ORF">HHT355_2323</name>
</gene>
<dbReference type="RefSeq" id="WP_103203593.1">
    <property type="nucleotide sequence ID" value="NZ_CVTD020000026.1"/>
</dbReference>
<keyword evidence="1" id="KW-0812">Transmembrane</keyword>
<dbReference type="OrthoDB" id="2068485at2"/>
<organism evidence="2 3">
    <name type="scientific">Herbinix hemicellulosilytica</name>
    <dbReference type="NCBI Taxonomy" id="1564487"/>
    <lineage>
        <taxon>Bacteria</taxon>
        <taxon>Bacillati</taxon>
        <taxon>Bacillota</taxon>
        <taxon>Clostridia</taxon>
        <taxon>Lachnospirales</taxon>
        <taxon>Lachnospiraceae</taxon>
        <taxon>Herbinix</taxon>
    </lineage>
</organism>
<evidence type="ECO:0000313" key="3">
    <source>
        <dbReference type="Proteomes" id="UP000236497"/>
    </source>
</evidence>
<keyword evidence="1" id="KW-1133">Transmembrane helix</keyword>
<sequence>MGEFMRIGKNTAATEEMSTMDVISDENITIDAEADAIMNENTASDEVNAGEFDAVSEENTSGDAFNEGMEDGVTAEPSFEEGEIGIPEFDEGYVDPGYVEGEIMYPDMETGMSEVKDPLLSSWPFVIGISAAVLLVSIALGAFLAKLKIKKGIDLYED</sequence>